<accession>U9UPW1</accession>
<proteinExistence type="predicted"/>
<protein>
    <recommendedName>
        <fullName evidence="1">Protein kinase domain-containing protein</fullName>
    </recommendedName>
</protein>
<dbReference type="InterPro" id="IPR000719">
    <property type="entry name" value="Prot_kinase_dom"/>
</dbReference>
<dbReference type="PANTHER" id="PTHR44329">
    <property type="entry name" value="SERINE/THREONINE-PROTEIN KINASE TNNI3K-RELATED"/>
    <property type="match status" value="1"/>
</dbReference>
<dbReference type="InterPro" id="IPR011009">
    <property type="entry name" value="Kinase-like_dom_sf"/>
</dbReference>
<dbReference type="eggNOG" id="KOG0192">
    <property type="taxonomic scope" value="Eukaryota"/>
</dbReference>
<organism evidence="2">
    <name type="scientific">Rhizophagus irregularis (strain DAOM 181602 / DAOM 197198 / MUCL 43194)</name>
    <name type="common">Arbuscular mycorrhizal fungus</name>
    <name type="synonym">Glomus intraradices</name>
    <dbReference type="NCBI Taxonomy" id="747089"/>
    <lineage>
        <taxon>Eukaryota</taxon>
        <taxon>Fungi</taxon>
        <taxon>Fungi incertae sedis</taxon>
        <taxon>Mucoromycota</taxon>
        <taxon>Glomeromycotina</taxon>
        <taxon>Glomeromycetes</taxon>
        <taxon>Glomerales</taxon>
        <taxon>Glomeraceae</taxon>
        <taxon>Rhizophagus</taxon>
    </lineage>
</organism>
<dbReference type="HOGENOM" id="CLU_000288_7_34_1"/>
<gene>
    <name evidence="2" type="ORF">GLOINDRAFT_17137</name>
</gene>
<dbReference type="EMBL" id="KI276164">
    <property type="protein sequence ID" value="ESA21747.1"/>
    <property type="molecule type" value="Genomic_DNA"/>
</dbReference>
<name>U9UPW1_RHIID</name>
<dbReference type="AlphaFoldDB" id="U9UPW1"/>
<dbReference type="GO" id="GO:0004674">
    <property type="term" value="F:protein serine/threonine kinase activity"/>
    <property type="evidence" value="ECO:0007669"/>
    <property type="project" value="TreeGrafter"/>
</dbReference>
<evidence type="ECO:0000313" key="2">
    <source>
        <dbReference type="EMBL" id="ESA21747.1"/>
    </source>
</evidence>
<dbReference type="PROSITE" id="PS50011">
    <property type="entry name" value="PROTEIN_KINASE_DOM"/>
    <property type="match status" value="1"/>
</dbReference>
<sequence length="493" mass="57673">MIKIREALVYAAISRAYELVDYNVQTNLNKRHEFRKKTIINDKTLTEDEKRVAINKLNKDYDHFTILFNNGEGRICEDCYNECLAKSYCENCLRNYLITKFSDWSSGNIDIDNLLQKCQMESCAPDMIVEWIPFNKLENIIYLTKGGFSEIYTADWTDGCYNEWDPIKKELKKFGVQEVILKKLEIAESDDRNWFEESKSHLTINNIYSNVVPCYGLTKDPNGNYMLVMNKMNMDLRTYLQKNHNKITWQERIQIVSNIVYTLFRIHEINAIHRDLHSGNVLYYEDNQSFHVSDFGFCGPVDKPLNSIYGNLPYIAPEVIIGRETTFASDIYSIGMLMWEISSGQPPFINYEHNYLLAMNIINGMRPRIIPGTPLVYKELMEKCWNADPTKRPDIIDIDNEVYKMRKLFHDDELGQLYDTNRIFLYSNHYYDSSSRIYEFRNLPEPKNATEEEQEAFPSKTINSFNIDNLDELNNTSSNGNINSCKTFNAGTF</sequence>
<dbReference type="SUPFAM" id="SSF56112">
    <property type="entry name" value="Protein kinase-like (PK-like)"/>
    <property type="match status" value="1"/>
</dbReference>
<reference evidence="2" key="1">
    <citation type="submission" date="2013-07" db="EMBL/GenBank/DDBJ databases">
        <title>The genome of an arbuscular mycorrhizal fungus provides insights into the evolution of the oldest plant symbiosis.</title>
        <authorList>
            <consortium name="DOE Joint Genome Institute"/>
            <person name="Tisserant E."/>
            <person name="Malbreil M."/>
            <person name="Kuo A."/>
            <person name="Kohler A."/>
            <person name="Symeonidi A."/>
            <person name="Balestrini R."/>
            <person name="Charron P."/>
            <person name="Duensing N."/>
            <person name="Frei-dit-Frey N."/>
            <person name="Gianinazzi-Pearson V."/>
            <person name="Gilbert B."/>
            <person name="Handa Y."/>
            <person name="Hijri M."/>
            <person name="Kaul R."/>
            <person name="Kawaguchi M."/>
            <person name="Krajinski F."/>
            <person name="Lammers P."/>
            <person name="Lapierre D."/>
            <person name="Masclaux F.G."/>
            <person name="Murat C."/>
            <person name="Morin E."/>
            <person name="Ndikumana S."/>
            <person name="Pagni M."/>
            <person name="Petitpierre D."/>
            <person name="Requena N."/>
            <person name="Rosikiewicz P."/>
            <person name="Riley R."/>
            <person name="Saito K."/>
            <person name="San Clemente H."/>
            <person name="Shapiro H."/>
            <person name="van Tuinen D."/>
            <person name="Becard G."/>
            <person name="Bonfante P."/>
            <person name="Paszkowski U."/>
            <person name="Shachar-Hill Y."/>
            <person name="Young J.P."/>
            <person name="Sanders I.R."/>
            <person name="Henrissat B."/>
            <person name="Rensing S.A."/>
            <person name="Grigoriev I.V."/>
            <person name="Corradi N."/>
            <person name="Roux C."/>
            <person name="Martin F."/>
        </authorList>
    </citation>
    <scope>NUCLEOTIDE SEQUENCE</scope>
    <source>
        <strain evidence="2">DAOM 197198</strain>
    </source>
</reference>
<dbReference type="InterPro" id="IPR001245">
    <property type="entry name" value="Ser-Thr/Tyr_kinase_cat_dom"/>
</dbReference>
<dbReference type="Pfam" id="PF07714">
    <property type="entry name" value="PK_Tyr_Ser-Thr"/>
    <property type="match status" value="1"/>
</dbReference>
<dbReference type="Gene3D" id="1.10.510.10">
    <property type="entry name" value="Transferase(Phosphotransferase) domain 1"/>
    <property type="match status" value="1"/>
</dbReference>
<dbReference type="VEuPathDB" id="FungiDB:RhiirFUN_002456"/>
<dbReference type="GO" id="GO:0005524">
    <property type="term" value="F:ATP binding"/>
    <property type="evidence" value="ECO:0007669"/>
    <property type="project" value="InterPro"/>
</dbReference>
<evidence type="ECO:0000259" key="1">
    <source>
        <dbReference type="PROSITE" id="PS50011"/>
    </source>
</evidence>
<feature type="domain" description="Protein kinase" evidence="1">
    <location>
        <begin position="137"/>
        <end position="409"/>
    </location>
</feature>
<dbReference type="InterPro" id="IPR051681">
    <property type="entry name" value="Ser/Thr_Kinases-Pseudokinases"/>
</dbReference>